<evidence type="ECO:0000259" key="5">
    <source>
        <dbReference type="PROSITE" id="PS50089"/>
    </source>
</evidence>
<dbReference type="Ensembl" id="ENSSLUT00000024713.1">
    <property type="protein sequence ID" value="ENSSLUP00000023936.1"/>
    <property type="gene ID" value="ENSSLUG00000010938.1"/>
</dbReference>
<dbReference type="GeneTree" id="ENSGT00970000193381"/>
<dbReference type="InterPro" id="IPR003879">
    <property type="entry name" value="Butyrophylin_SPRY"/>
</dbReference>
<evidence type="ECO:0000256" key="3">
    <source>
        <dbReference type="ARBA" id="ARBA00022833"/>
    </source>
</evidence>
<dbReference type="SMART" id="SM00184">
    <property type="entry name" value="RING"/>
    <property type="match status" value="1"/>
</dbReference>
<feature type="domain" description="B box-type" evidence="6">
    <location>
        <begin position="81"/>
        <end position="122"/>
    </location>
</feature>
<dbReference type="InterPro" id="IPR001870">
    <property type="entry name" value="B30.2/SPRY"/>
</dbReference>
<organism evidence="8 9">
    <name type="scientific">Sander lucioperca</name>
    <name type="common">Pike-perch</name>
    <name type="synonym">Perca lucioperca</name>
    <dbReference type="NCBI Taxonomy" id="283035"/>
    <lineage>
        <taxon>Eukaryota</taxon>
        <taxon>Metazoa</taxon>
        <taxon>Chordata</taxon>
        <taxon>Craniata</taxon>
        <taxon>Vertebrata</taxon>
        <taxon>Euteleostomi</taxon>
        <taxon>Actinopterygii</taxon>
        <taxon>Neopterygii</taxon>
        <taxon>Teleostei</taxon>
        <taxon>Neoteleostei</taxon>
        <taxon>Acanthomorphata</taxon>
        <taxon>Eupercaria</taxon>
        <taxon>Perciformes</taxon>
        <taxon>Percoidei</taxon>
        <taxon>Percidae</taxon>
        <taxon>Luciopercinae</taxon>
        <taxon>Sander</taxon>
    </lineage>
</organism>
<sequence>MASTWSAPTEELSCPVCQDIFKDPVLLPCSHSFCSACVQSWWTTKRRLECPVCKTVSPTEVPPPRNLVLKNLCEAFLLEVDSGVFCRLHAEKFKLYCLDHQTPICVVCRDSSQHKNHSCVPVDEAAESHRKDLREYLKTIREKVELSDEEKLEWQKTDEEIKSQAQDTEKKIREEFKVLQQFLLTEEEVRIAALKEEVMHKRNIIKEKIAVLTSEVNAMRSTIQTIDAGLRDVDDTSFLLKVDALKRPARLPLPDDPEQVTAGPPIDVAKYLGNLSFTVWCKMKEIVSYTPVILNLNTAHPEIHLSEGLTNVRCGPKQTLVATPERMEQHRSVLGSEGFTSGSHSWDVETGDNHVWALGVMAQDAQRMGDNRSGLWMVRFCNGKYTAFSPSRPESVLPLKHRLQRVRVHLDWDGGELSFLDPDTNVAIHAFTHTFTERLFPYINTWSDRPLKILPVKLSGPYMLTEALRTL</sequence>
<dbReference type="SMART" id="SM00449">
    <property type="entry name" value="SPRY"/>
    <property type="match status" value="1"/>
</dbReference>
<dbReference type="GO" id="GO:0008270">
    <property type="term" value="F:zinc ion binding"/>
    <property type="evidence" value="ECO:0007669"/>
    <property type="project" value="UniProtKB-KW"/>
</dbReference>
<dbReference type="SUPFAM" id="SSF49899">
    <property type="entry name" value="Concanavalin A-like lectins/glucanases"/>
    <property type="match status" value="1"/>
</dbReference>
<dbReference type="Gene3D" id="3.30.160.60">
    <property type="entry name" value="Classic Zinc Finger"/>
    <property type="match status" value="1"/>
</dbReference>
<dbReference type="InterPro" id="IPR013320">
    <property type="entry name" value="ConA-like_dom_sf"/>
</dbReference>
<dbReference type="InterPro" id="IPR001841">
    <property type="entry name" value="Znf_RING"/>
</dbReference>
<dbReference type="Gene3D" id="2.60.120.920">
    <property type="match status" value="1"/>
</dbReference>
<keyword evidence="3" id="KW-0862">Zinc</keyword>
<reference evidence="8" key="2">
    <citation type="submission" date="2025-09" db="UniProtKB">
        <authorList>
            <consortium name="Ensembl"/>
        </authorList>
    </citation>
    <scope>IDENTIFICATION</scope>
</reference>
<evidence type="ECO:0000256" key="2">
    <source>
        <dbReference type="ARBA" id="ARBA00022771"/>
    </source>
</evidence>
<dbReference type="PROSITE" id="PS50089">
    <property type="entry name" value="ZF_RING_2"/>
    <property type="match status" value="1"/>
</dbReference>
<evidence type="ECO:0000256" key="1">
    <source>
        <dbReference type="ARBA" id="ARBA00022723"/>
    </source>
</evidence>
<dbReference type="SMART" id="SM00336">
    <property type="entry name" value="BBOX"/>
    <property type="match status" value="1"/>
</dbReference>
<dbReference type="Pfam" id="PF13765">
    <property type="entry name" value="PRY"/>
    <property type="match status" value="1"/>
</dbReference>
<reference evidence="8" key="1">
    <citation type="submission" date="2025-08" db="UniProtKB">
        <authorList>
            <consortium name="Ensembl"/>
        </authorList>
    </citation>
    <scope>IDENTIFICATION</scope>
</reference>
<keyword evidence="9" id="KW-1185">Reference proteome</keyword>
<protein>
    <submittedName>
        <fullName evidence="8">Uncharacterized protein</fullName>
    </submittedName>
</protein>
<evidence type="ECO:0000259" key="6">
    <source>
        <dbReference type="PROSITE" id="PS50119"/>
    </source>
</evidence>
<evidence type="ECO:0000313" key="8">
    <source>
        <dbReference type="Ensembl" id="ENSSLUP00000023936.1"/>
    </source>
</evidence>
<dbReference type="Gene3D" id="3.30.40.10">
    <property type="entry name" value="Zinc/RING finger domain, C3HC4 (zinc finger)"/>
    <property type="match status" value="1"/>
</dbReference>
<dbReference type="PROSITE" id="PS50119">
    <property type="entry name" value="ZF_BBOX"/>
    <property type="match status" value="1"/>
</dbReference>
<dbReference type="Proteomes" id="UP000694568">
    <property type="component" value="Unplaced"/>
</dbReference>
<dbReference type="Pfam" id="PF13445">
    <property type="entry name" value="zf-RING_UBOX"/>
    <property type="match status" value="1"/>
</dbReference>
<dbReference type="InterPro" id="IPR013083">
    <property type="entry name" value="Znf_RING/FYVE/PHD"/>
</dbReference>
<evidence type="ECO:0000256" key="4">
    <source>
        <dbReference type="PROSITE-ProRule" id="PRU00024"/>
    </source>
</evidence>
<dbReference type="InterPro" id="IPR006574">
    <property type="entry name" value="PRY"/>
</dbReference>
<accession>A0A8D0CXZ1</accession>
<dbReference type="InterPro" id="IPR017907">
    <property type="entry name" value="Znf_RING_CS"/>
</dbReference>
<feature type="domain" description="B30.2/SPRY" evidence="7">
    <location>
        <begin position="272"/>
        <end position="463"/>
    </location>
</feature>
<dbReference type="Pfam" id="PF00643">
    <property type="entry name" value="zf-B_box"/>
    <property type="match status" value="1"/>
</dbReference>
<dbReference type="PRINTS" id="PR01407">
    <property type="entry name" value="BUTYPHLNCDUF"/>
</dbReference>
<dbReference type="InterPro" id="IPR050143">
    <property type="entry name" value="TRIM/RBCC"/>
</dbReference>
<evidence type="ECO:0000313" key="9">
    <source>
        <dbReference type="Proteomes" id="UP000694568"/>
    </source>
</evidence>
<feature type="domain" description="RING-type" evidence="5">
    <location>
        <begin position="14"/>
        <end position="54"/>
    </location>
</feature>
<name>A0A8D0CXZ1_SANLU</name>
<dbReference type="PANTHER" id="PTHR24103">
    <property type="entry name" value="E3 UBIQUITIN-PROTEIN LIGASE TRIM"/>
    <property type="match status" value="1"/>
</dbReference>
<dbReference type="SUPFAM" id="SSF57850">
    <property type="entry name" value="RING/U-box"/>
    <property type="match status" value="1"/>
</dbReference>
<proteinExistence type="predicted"/>
<keyword evidence="2 4" id="KW-0863">Zinc-finger</keyword>
<dbReference type="Pfam" id="PF00622">
    <property type="entry name" value="SPRY"/>
    <property type="match status" value="1"/>
</dbReference>
<dbReference type="SUPFAM" id="SSF57845">
    <property type="entry name" value="B-box zinc-binding domain"/>
    <property type="match status" value="1"/>
</dbReference>
<evidence type="ECO:0000259" key="7">
    <source>
        <dbReference type="PROSITE" id="PS50188"/>
    </source>
</evidence>
<dbReference type="PROSITE" id="PS00518">
    <property type="entry name" value="ZF_RING_1"/>
    <property type="match status" value="1"/>
</dbReference>
<dbReference type="InterPro" id="IPR003877">
    <property type="entry name" value="SPRY_dom"/>
</dbReference>
<keyword evidence="1" id="KW-0479">Metal-binding</keyword>
<dbReference type="InterPro" id="IPR000315">
    <property type="entry name" value="Znf_B-box"/>
</dbReference>
<dbReference type="InterPro" id="IPR027370">
    <property type="entry name" value="Znf-RING_euk"/>
</dbReference>
<dbReference type="InterPro" id="IPR043136">
    <property type="entry name" value="B30.2/SPRY_sf"/>
</dbReference>
<dbReference type="CDD" id="cd12893">
    <property type="entry name" value="SPRY_PRY_TRIM35"/>
    <property type="match status" value="1"/>
</dbReference>
<dbReference type="PROSITE" id="PS50188">
    <property type="entry name" value="B302_SPRY"/>
    <property type="match status" value="1"/>
</dbReference>
<dbReference type="SMART" id="SM00589">
    <property type="entry name" value="PRY"/>
    <property type="match status" value="1"/>
</dbReference>
<dbReference type="AlphaFoldDB" id="A0A8D0CXZ1"/>